<comment type="similarity">
    <text evidence="2">Belongs to the beta type-B retroviral polymerase family. HERV class-II K(HML-2) pol subfamily.</text>
</comment>
<dbReference type="GO" id="GO:0004523">
    <property type="term" value="F:RNA-DNA hybrid ribonuclease activity"/>
    <property type="evidence" value="ECO:0007669"/>
    <property type="project" value="UniProtKB-EC"/>
</dbReference>
<keyword evidence="8" id="KW-0540">Nuclease</keyword>
<dbReference type="EMBL" id="JAMKFB020000710">
    <property type="protein sequence ID" value="KAL0148197.1"/>
    <property type="molecule type" value="Genomic_DNA"/>
</dbReference>
<dbReference type="FunFam" id="1.10.340.70:FF:000001">
    <property type="entry name" value="Retrovirus-related Pol polyprotein from transposon gypsy-like Protein"/>
    <property type="match status" value="1"/>
</dbReference>
<dbReference type="Gene3D" id="2.40.70.10">
    <property type="entry name" value="Acid Proteases"/>
    <property type="match status" value="1"/>
</dbReference>
<dbReference type="FunFam" id="3.30.70.270:FF:000020">
    <property type="entry name" value="Transposon Tf2-6 polyprotein-like Protein"/>
    <property type="match status" value="1"/>
</dbReference>
<evidence type="ECO:0000256" key="12">
    <source>
        <dbReference type="ARBA" id="ARBA00022801"/>
    </source>
</evidence>
<dbReference type="Pfam" id="PF00078">
    <property type="entry name" value="RVT_1"/>
    <property type="match status" value="1"/>
</dbReference>
<evidence type="ECO:0000256" key="14">
    <source>
        <dbReference type="ARBA" id="ARBA00022908"/>
    </source>
</evidence>
<dbReference type="InterPro" id="IPR021109">
    <property type="entry name" value="Peptidase_aspartic_dom_sf"/>
</dbReference>
<evidence type="ECO:0000256" key="9">
    <source>
        <dbReference type="ARBA" id="ARBA00022723"/>
    </source>
</evidence>
<evidence type="ECO:0000256" key="8">
    <source>
        <dbReference type="ARBA" id="ARBA00022722"/>
    </source>
</evidence>
<evidence type="ECO:0000256" key="13">
    <source>
        <dbReference type="ARBA" id="ARBA00022842"/>
    </source>
</evidence>
<dbReference type="Pfam" id="PF17921">
    <property type="entry name" value="Integrase_H2C2"/>
    <property type="match status" value="1"/>
</dbReference>
<reference evidence="24 25" key="1">
    <citation type="submission" date="2024-05" db="EMBL/GenBank/DDBJ databases">
        <title>Genome sequencing and assembly of Indian major carp, Cirrhinus mrigala (Hamilton, 1822).</title>
        <authorList>
            <person name="Mohindra V."/>
            <person name="Chowdhury L.M."/>
            <person name="Lal K."/>
            <person name="Jena J.K."/>
        </authorList>
    </citation>
    <scope>NUCLEOTIDE SEQUENCE [LARGE SCALE GENOMIC DNA]</scope>
    <source>
        <strain evidence="24">CM1030</strain>
        <tissue evidence="24">Blood</tissue>
    </source>
</reference>
<feature type="compositionally biased region" description="Polar residues" evidence="20">
    <location>
        <begin position="2009"/>
        <end position="2039"/>
    </location>
</feature>
<dbReference type="Gene3D" id="2.40.50.40">
    <property type="match status" value="1"/>
</dbReference>
<dbReference type="GO" id="GO:0006508">
    <property type="term" value="P:proteolysis"/>
    <property type="evidence" value="ECO:0007669"/>
    <property type="project" value="UniProtKB-KW"/>
</dbReference>
<evidence type="ECO:0000256" key="18">
    <source>
        <dbReference type="ARBA" id="ARBA00023172"/>
    </source>
</evidence>
<protein>
    <recommendedName>
        <fullName evidence="19">Gypsy retrotransposon integrase-like protein 1</fullName>
        <ecNumber evidence="4">2.7.7.49</ecNumber>
        <ecNumber evidence="3">3.1.26.4</ecNumber>
    </recommendedName>
</protein>
<evidence type="ECO:0000256" key="17">
    <source>
        <dbReference type="ARBA" id="ARBA00023125"/>
    </source>
</evidence>
<proteinExistence type="inferred from homology"/>
<keyword evidence="7" id="KW-0548">Nucleotidyltransferase</keyword>
<dbReference type="EC" id="3.1.26.4" evidence="3"/>
<feature type="region of interest" description="Disordered" evidence="20">
    <location>
        <begin position="2591"/>
        <end position="2610"/>
    </location>
</feature>
<dbReference type="GO" id="GO:0003964">
    <property type="term" value="F:RNA-directed DNA polymerase activity"/>
    <property type="evidence" value="ECO:0007669"/>
    <property type="project" value="UniProtKB-KW"/>
</dbReference>
<accession>A0ABD0MHI3</accession>
<dbReference type="Gene3D" id="3.10.10.10">
    <property type="entry name" value="HIV Type 1 Reverse Transcriptase, subunit A, domain 1"/>
    <property type="match status" value="1"/>
</dbReference>
<dbReference type="SMART" id="SM00298">
    <property type="entry name" value="CHROMO"/>
    <property type="match status" value="1"/>
</dbReference>
<dbReference type="GO" id="GO:0003887">
    <property type="term" value="F:DNA-directed DNA polymerase activity"/>
    <property type="evidence" value="ECO:0007669"/>
    <property type="project" value="UniProtKB-KW"/>
</dbReference>
<feature type="region of interest" description="Disordered" evidence="20">
    <location>
        <begin position="2007"/>
        <end position="2039"/>
    </location>
</feature>
<dbReference type="Gene3D" id="3.30.70.270">
    <property type="match status" value="2"/>
</dbReference>
<dbReference type="GO" id="GO:0015074">
    <property type="term" value="P:DNA integration"/>
    <property type="evidence" value="ECO:0007669"/>
    <property type="project" value="UniProtKB-KW"/>
</dbReference>
<dbReference type="InterPro" id="IPR000953">
    <property type="entry name" value="Chromo/chromo_shadow_dom"/>
</dbReference>
<evidence type="ECO:0000256" key="10">
    <source>
        <dbReference type="ARBA" id="ARBA00022750"/>
    </source>
</evidence>
<feature type="domain" description="Integrase catalytic" evidence="23">
    <location>
        <begin position="698"/>
        <end position="857"/>
    </location>
</feature>
<keyword evidence="13" id="KW-0460">Magnesium</keyword>
<keyword evidence="12" id="KW-0378">Hydrolase</keyword>
<evidence type="ECO:0000256" key="19">
    <source>
        <dbReference type="ARBA" id="ARBA00039658"/>
    </source>
</evidence>
<dbReference type="SUPFAM" id="SSF56672">
    <property type="entry name" value="DNA/RNA polymerases"/>
    <property type="match status" value="1"/>
</dbReference>
<dbReference type="Pfam" id="PF17917">
    <property type="entry name" value="RT_RNaseH"/>
    <property type="match status" value="1"/>
</dbReference>
<feature type="compositionally biased region" description="Low complexity" evidence="20">
    <location>
        <begin position="2055"/>
        <end position="2091"/>
    </location>
</feature>
<dbReference type="PROSITE" id="PS50013">
    <property type="entry name" value="CHROMO_2"/>
    <property type="match status" value="1"/>
</dbReference>
<dbReference type="SUPFAM" id="SSF53098">
    <property type="entry name" value="Ribonuclease H-like"/>
    <property type="match status" value="1"/>
</dbReference>
<dbReference type="InterPro" id="IPR016197">
    <property type="entry name" value="Chromo-like_dom_sf"/>
</dbReference>
<dbReference type="InterPro" id="IPR056924">
    <property type="entry name" value="SH3_Tf2-1"/>
</dbReference>
<dbReference type="Pfam" id="PF00665">
    <property type="entry name" value="rve"/>
    <property type="match status" value="1"/>
</dbReference>
<dbReference type="GO" id="GO:0046872">
    <property type="term" value="F:metal ion binding"/>
    <property type="evidence" value="ECO:0007669"/>
    <property type="project" value="UniProtKB-KW"/>
</dbReference>
<dbReference type="Gene3D" id="3.30.420.10">
    <property type="entry name" value="Ribonuclease H-like superfamily/Ribonuclease H"/>
    <property type="match status" value="1"/>
</dbReference>
<evidence type="ECO:0000256" key="15">
    <source>
        <dbReference type="ARBA" id="ARBA00022918"/>
    </source>
</evidence>
<dbReference type="PROSITE" id="PS50878">
    <property type="entry name" value="RT_POL"/>
    <property type="match status" value="1"/>
</dbReference>
<dbReference type="GO" id="GO:0003677">
    <property type="term" value="F:DNA binding"/>
    <property type="evidence" value="ECO:0007669"/>
    <property type="project" value="UniProtKB-KW"/>
</dbReference>
<dbReference type="InterPro" id="IPR041588">
    <property type="entry name" value="Integrase_H2C2"/>
</dbReference>
<feature type="domain" description="Chromo" evidence="21">
    <location>
        <begin position="1000"/>
        <end position="1050"/>
    </location>
</feature>
<evidence type="ECO:0000256" key="16">
    <source>
        <dbReference type="ARBA" id="ARBA00022932"/>
    </source>
</evidence>
<dbReference type="InterPro" id="IPR023780">
    <property type="entry name" value="Chromo_domain"/>
</dbReference>
<dbReference type="InterPro" id="IPR050951">
    <property type="entry name" value="Retrovirus_Pol_polyprotein"/>
</dbReference>
<dbReference type="Pfam" id="PF00385">
    <property type="entry name" value="Chromo"/>
    <property type="match status" value="1"/>
</dbReference>
<name>A0ABD0MHI3_CIRMR</name>
<keyword evidence="6" id="KW-0808">Transferase</keyword>
<evidence type="ECO:0000256" key="7">
    <source>
        <dbReference type="ARBA" id="ARBA00022695"/>
    </source>
</evidence>
<dbReference type="SUPFAM" id="SSF54160">
    <property type="entry name" value="Chromo domain-like"/>
    <property type="match status" value="1"/>
</dbReference>
<dbReference type="PROSITE" id="PS50994">
    <property type="entry name" value="INTEGRASE"/>
    <property type="match status" value="1"/>
</dbReference>
<evidence type="ECO:0000256" key="11">
    <source>
        <dbReference type="ARBA" id="ARBA00022759"/>
    </source>
</evidence>
<dbReference type="GO" id="GO:0005634">
    <property type="term" value="C:nucleus"/>
    <property type="evidence" value="ECO:0007669"/>
    <property type="project" value="UniProtKB-SubCell"/>
</dbReference>
<evidence type="ECO:0000256" key="2">
    <source>
        <dbReference type="ARBA" id="ARBA00010879"/>
    </source>
</evidence>
<evidence type="ECO:0000256" key="6">
    <source>
        <dbReference type="ARBA" id="ARBA00022679"/>
    </source>
</evidence>
<evidence type="ECO:0000259" key="23">
    <source>
        <dbReference type="PROSITE" id="PS50994"/>
    </source>
</evidence>
<feature type="region of interest" description="Disordered" evidence="20">
    <location>
        <begin position="2625"/>
        <end position="2681"/>
    </location>
</feature>
<dbReference type="CDD" id="cd09274">
    <property type="entry name" value="RNase_HI_RT_Ty3"/>
    <property type="match status" value="1"/>
</dbReference>
<evidence type="ECO:0000256" key="20">
    <source>
        <dbReference type="SAM" id="MobiDB-lite"/>
    </source>
</evidence>
<keyword evidence="9" id="KW-0479">Metal-binding</keyword>
<keyword evidence="10" id="KW-0064">Aspartyl protease</keyword>
<evidence type="ECO:0000256" key="5">
    <source>
        <dbReference type="ARBA" id="ARBA00022670"/>
    </source>
</evidence>
<dbReference type="InterPro" id="IPR000477">
    <property type="entry name" value="RT_dom"/>
</dbReference>
<comment type="subcellular location">
    <subcellularLocation>
        <location evidence="1">Nucleus</location>
    </subcellularLocation>
</comment>
<dbReference type="CDD" id="cd00303">
    <property type="entry name" value="retropepsin_like"/>
    <property type="match status" value="1"/>
</dbReference>
<gene>
    <name evidence="24" type="ORF">M9458_056518</name>
</gene>
<keyword evidence="11" id="KW-0255">Endonuclease</keyword>
<feature type="region of interest" description="Disordered" evidence="20">
    <location>
        <begin position="2055"/>
        <end position="2158"/>
    </location>
</feature>
<feature type="domain" description="Reverse transcriptase" evidence="22">
    <location>
        <begin position="180"/>
        <end position="359"/>
    </location>
</feature>
<dbReference type="GO" id="GO:0006310">
    <property type="term" value="P:DNA recombination"/>
    <property type="evidence" value="ECO:0007669"/>
    <property type="project" value="UniProtKB-KW"/>
</dbReference>
<organism evidence="24 25">
    <name type="scientific">Cirrhinus mrigala</name>
    <name type="common">Mrigala</name>
    <dbReference type="NCBI Taxonomy" id="683832"/>
    <lineage>
        <taxon>Eukaryota</taxon>
        <taxon>Metazoa</taxon>
        <taxon>Chordata</taxon>
        <taxon>Craniata</taxon>
        <taxon>Vertebrata</taxon>
        <taxon>Euteleostomi</taxon>
        <taxon>Actinopterygii</taxon>
        <taxon>Neopterygii</taxon>
        <taxon>Teleostei</taxon>
        <taxon>Ostariophysi</taxon>
        <taxon>Cypriniformes</taxon>
        <taxon>Cyprinidae</taxon>
        <taxon>Labeoninae</taxon>
        <taxon>Labeonini</taxon>
        <taxon>Cirrhinus</taxon>
    </lineage>
</organism>
<dbReference type="InterPro" id="IPR036397">
    <property type="entry name" value="RNaseH_sf"/>
</dbReference>
<dbReference type="FunFam" id="3.10.20.370:FF:000003">
    <property type="entry name" value="Transposon Tf2-6 polyprotein"/>
    <property type="match status" value="1"/>
</dbReference>
<keyword evidence="15" id="KW-0695">RNA-directed DNA polymerase</keyword>
<feature type="region of interest" description="Disordered" evidence="20">
    <location>
        <begin position="2355"/>
        <end position="2411"/>
    </location>
</feature>
<keyword evidence="16" id="KW-0239">DNA-directed DNA polymerase</keyword>
<evidence type="ECO:0000256" key="4">
    <source>
        <dbReference type="ARBA" id="ARBA00012493"/>
    </source>
</evidence>
<evidence type="ECO:0000313" key="24">
    <source>
        <dbReference type="EMBL" id="KAL0148197.1"/>
    </source>
</evidence>
<dbReference type="InterPro" id="IPR001584">
    <property type="entry name" value="Integrase_cat-core"/>
</dbReference>
<comment type="caution">
    <text evidence="24">The sequence shown here is derived from an EMBL/GenBank/DDBJ whole genome shotgun (WGS) entry which is preliminary data.</text>
</comment>
<dbReference type="InterPro" id="IPR043128">
    <property type="entry name" value="Rev_trsase/Diguanyl_cyclase"/>
</dbReference>
<evidence type="ECO:0000256" key="1">
    <source>
        <dbReference type="ARBA" id="ARBA00004123"/>
    </source>
</evidence>
<dbReference type="PANTHER" id="PTHR37984:SF5">
    <property type="entry name" value="PROTEIN NYNRIN-LIKE"/>
    <property type="match status" value="1"/>
</dbReference>
<feature type="compositionally biased region" description="Low complexity" evidence="20">
    <location>
        <begin position="2117"/>
        <end position="2135"/>
    </location>
</feature>
<evidence type="ECO:0000256" key="3">
    <source>
        <dbReference type="ARBA" id="ARBA00012180"/>
    </source>
</evidence>
<dbReference type="FunFam" id="3.30.420.10:FF:000219">
    <property type="entry name" value="Putative retroelement"/>
    <property type="match status" value="1"/>
</dbReference>
<dbReference type="GO" id="GO:0004190">
    <property type="term" value="F:aspartic-type endopeptidase activity"/>
    <property type="evidence" value="ECO:0007669"/>
    <property type="project" value="UniProtKB-KW"/>
</dbReference>
<keyword evidence="5" id="KW-0645">Protease</keyword>
<dbReference type="Proteomes" id="UP001529510">
    <property type="component" value="Unassembled WGS sequence"/>
</dbReference>
<dbReference type="Pfam" id="PF24626">
    <property type="entry name" value="SH3_Tf2-1"/>
    <property type="match status" value="1"/>
</dbReference>
<evidence type="ECO:0000313" key="25">
    <source>
        <dbReference type="Proteomes" id="UP001529510"/>
    </source>
</evidence>
<keyword evidence="17" id="KW-0238">DNA-binding</keyword>
<keyword evidence="14" id="KW-0229">DNA integration</keyword>
<keyword evidence="25" id="KW-1185">Reference proteome</keyword>
<keyword evidence="18" id="KW-0233">DNA recombination</keyword>
<dbReference type="PANTHER" id="PTHR37984">
    <property type="entry name" value="PROTEIN CBG26694"/>
    <property type="match status" value="1"/>
</dbReference>
<dbReference type="InterPro" id="IPR043502">
    <property type="entry name" value="DNA/RNA_pol_sf"/>
</dbReference>
<dbReference type="CDD" id="cd01647">
    <property type="entry name" value="RT_LTR"/>
    <property type="match status" value="1"/>
</dbReference>
<dbReference type="InterPro" id="IPR041373">
    <property type="entry name" value="RT_RNaseH"/>
</dbReference>
<dbReference type="EC" id="2.7.7.49" evidence="4"/>
<dbReference type="Gene3D" id="1.10.340.70">
    <property type="match status" value="1"/>
</dbReference>
<feature type="region of interest" description="Disordered" evidence="20">
    <location>
        <begin position="2267"/>
        <end position="2317"/>
    </location>
</feature>
<feature type="compositionally biased region" description="Basic and acidic residues" evidence="20">
    <location>
        <begin position="2373"/>
        <end position="2399"/>
    </location>
</feature>
<dbReference type="InterPro" id="IPR012337">
    <property type="entry name" value="RNaseH-like_sf"/>
</dbReference>
<feature type="region of interest" description="Disordered" evidence="20">
    <location>
        <begin position="2459"/>
        <end position="2489"/>
    </location>
</feature>
<sequence>MDFSFAHHNHVPLLPLTSSIAVHALNGQTLPTITTITEPITLTVSGNHRESISFYILDSPHAPVVLGHPWLIKHNPRIDWQLRAVSEWSVKCHESCLVSACPSVSESVLQEKAADLCNVPAEYLDLKEVFSKSRAASLPPHRPYDCAIELLPGTSPPKGKLYSLSIPEREAMEKYISDSLAAGFIRPSSSPAGAGFFFVGKKDGSLRPCIDYRGLNNITVKNTYPLPLISSAFERLQGASVFTKLDLRNAYHLVRIRRGDEWKTAFNTPRGHFEYLVMPFGLSNSPGVFQALVNDVLRDMVDQFIYVYLDDILIFSSSLQEHVQHVRRVLQRLLENGLFVKAEKCDFHAQSVPFLGYIVSAEGMRMDPEKIKAVVDWPSPDSRKALQRFLGFANFYRRFIRNYSQLAAPLTALTSPRTAFRWSDAAEAAFANLKRRFVSAPILVTPDPSRQFVVEVDASEVGVGAVLSQRSPSDDKMHPCAFFSHRLSSAESNYDIGNRELLAVKLALEEWRHWLEGSGVPFMVWTDHKNLEYIRTAKRLNSRQARWALFFGRFDFTLSYRPGSKNVKPDSLSRIFDRSDRPSTPEGIFPETLIVSTLSWEVESKVKTALHGVTPPAGCPPNRLFVPEGLRSEVIQWGHCSSVACHPGVSRTLHLVKQRFWWPLMARDVRSFVLACSVCAIGKTSNRPPDGLLQPLPIPSRPWSHIALDFVTALPPSQGNTVVLTVVDRFSKAVHFIPLPKLPSAKETAVVVIDHVFRLHGLPTDVVSDRGPQFVSKFWREFCRLLGATVSLSSGFHPQSNGQTERANQDLERTLRCTVARNPSSWSQQLSRVEYAHNSLPVSATGLSPFECSIGYQPPVFPSLEAEVAVPSAHAFVQRCRRTWSRARETLVQVGARTKAKADRHRSRPPVYVVGSKVWLSTKNIPLRSVSNKLAPKFIGPFSVTKIISPVAVRLNLPPAYRRIHPVFHVSKIKPVFFARINPPVPVPPPPRLVDGEPTYSVNRILDSRRRGRGFQYLVDWEGYGPEERSWVPARDILDHSLIDDFNQQEKGYCHGAWIGCVLRSRDLVSCGYVMLVCVSCQSVPAPGVSHSRQLHILTSFCTGCWTVSLVVVVSPCWIVYFVVDRCWIVYFVTGVFTTREIPSFTTEFVFTIVFNKSLCSPAVASISFISPAIVAAVSIMTRRHGNNKNILNSPVKGLGTKGTRREEIEERLAAACGGHPTPPTSKCDVTNHARSHCELFCGVVKGPAFLQMDSKNQQNAIKDYRGENRMKQEIPAEFRVEAKLCRSVALQDRRSPPLNVMTHIAIGESQGGDGRDAELDVHRRLQRALLEEIIHEVEKTERNQLVIGKLMNTSYALRRQEIVGALVAPRVRDVVGRWPALLMESQVFAEFHRINNVNLRNQFYKELDRHTPKLITLFRDKATKTGKIAEELAKLMRIYDLQEQSDVIMRRALVLRALPVYLREDASKFFRTCNSADGPDLTDTPLALLTVVTDDTTDASLFSPESICIVVEDEILVSGPTNLADSFLLLFGYIYALDLQYPKNLELTFTFIQKVVVCLEDSKPLKGRLLTLKNDLFKQSSSFTPGHSTDMDTDRILFRIKQGPRTLEQYIREFLAIANHSTLPDCTIIEIFCDGINEHLKAKMRREGPRSSLAAFMDFALLCVGSPFEPLTAWIAREMAAVAERARAMAATAVPVHKMAAAPERIHTLAATTESVHKMAATAVPVHQMAVAPARAHKMAATAEPVHKMAARTELCHVTAAIQEPFKGTVTFPESSQVATVFPESSQVSESSQVAAVFPVSSQVSKSSQVAAVFPVSSQVSESSQVAAVFPESSQFTAAFPKSSQVSRSSQATVVVPVTSQVKAVFPVSSQVRAIAPVSSQVTAIFPEPSTVKMAATPEPLHKMAATPEPLHRMAAMPEPQHRMAATPEPLYRMAATPEPQHKMAAVFKPLHKMAAVSKSLHKMAAFPEPVVSTRTPPVVMMAHVLDSPLMTVWAAKVPLLHAAAATPESSQDTESGQVTAVPHESSQVTAVPHESSQVTVVLHESSHVTAVVPESSHVVPESSHATAVVPESSHVVPEPSHVVQESSPVTADPHEPSQAAAVVPEPSQASATAPESSQATAEASKSSQASKSSNVKPVPANATSAKPQPAQDISVRSQSVHVMSSAPESAPIMAALPKAVVPESSSVTAVVPESSKVIDLHKPVQVTAGLHVSDQVTADLHEPSQVTVDLHESNQVTTDLHESSQVTVDLHEPGQATTDLHEPSQVIADGPESSHVPPDGPESSHVSPDGPESSHVPPDGPESSHVPPVGPESSQVTFRLTAQKPCHIMSASVMAVTILTVWAAHYTPKVTSVHESAPEVTSVHKPASEVTPDHKPAPELPSDHKPAPELPSDHKSAPELPSLGEAKPMPPEVSALAVDPPMEAASLYNLSASPLILSASSVSAVLRSQAITRFPAPEVPPGLKSAPETPSGLQSAPEAPSGLQSAPEVLSGLQSAPEVLSGLKSAPEVPFGLRSAPEAFSIREAAPMPPEVSALTVEPPMEAALSCGLSASLPVLSASSDPALTRSQSMTRVPVPPWRALAPPVPPWRASAPPVPPWRAPVPSAPPPAPPWRALAPPVPPWRASAPPVPPWRASAPPAPPWRAPAPPAPPWRTPAPPALPWRAPAPPPAPPWRAPAPPALPPAPPWRVPALSVQPQSLGPPHGPGPPALALSRSHPTAPLDCCSLRASGSRSLGGGYVTNLVGVPLSAHHQMSLSPHLHTLTVAPHSRLHLPSSTALIASAPVTNQAFYKTPGPSQCSSRIVRLYCIVSVS</sequence>
<evidence type="ECO:0000259" key="21">
    <source>
        <dbReference type="PROSITE" id="PS50013"/>
    </source>
</evidence>
<evidence type="ECO:0000259" key="22">
    <source>
        <dbReference type="PROSITE" id="PS50878"/>
    </source>
</evidence>